<keyword evidence="2" id="KW-1185">Reference proteome</keyword>
<reference evidence="3" key="1">
    <citation type="submission" date="2017-02" db="UniProtKB">
        <authorList>
            <consortium name="WormBaseParasite"/>
        </authorList>
    </citation>
    <scope>IDENTIFICATION</scope>
</reference>
<evidence type="ECO:0000313" key="2">
    <source>
        <dbReference type="Proteomes" id="UP000280834"/>
    </source>
</evidence>
<dbReference type="AlphaFoldDB" id="A0A0R3QH70"/>
<dbReference type="STRING" id="42155.A0A0R3QH70"/>
<proteinExistence type="predicted"/>
<protein>
    <submittedName>
        <fullName evidence="1 3">Uncharacterized protein</fullName>
    </submittedName>
</protein>
<organism evidence="3">
    <name type="scientific">Brugia timori</name>
    <dbReference type="NCBI Taxonomy" id="42155"/>
    <lineage>
        <taxon>Eukaryota</taxon>
        <taxon>Metazoa</taxon>
        <taxon>Ecdysozoa</taxon>
        <taxon>Nematoda</taxon>
        <taxon>Chromadorea</taxon>
        <taxon>Rhabditida</taxon>
        <taxon>Spirurina</taxon>
        <taxon>Spiruromorpha</taxon>
        <taxon>Filarioidea</taxon>
        <taxon>Onchocercidae</taxon>
        <taxon>Brugia</taxon>
    </lineage>
</organism>
<reference evidence="1 2" key="2">
    <citation type="submission" date="2018-11" db="EMBL/GenBank/DDBJ databases">
        <authorList>
            <consortium name="Pathogen Informatics"/>
        </authorList>
    </citation>
    <scope>NUCLEOTIDE SEQUENCE [LARGE SCALE GENOMIC DNA]</scope>
</reference>
<gene>
    <name evidence="1" type="ORF">BTMF_LOCUS4999</name>
</gene>
<name>A0A0R3QH70_9BILA</name>
<evidence type="ECO:0000313" key="1">
    <source>
        <dbReference type="EMBL" id="VDO17552.1"/>
    </source>
</evidence>
<sequence>MDDQSFSSAEVRLRTASSVPTHGSINKEMCGLSISSDGDHQRGEINNIIQTSFAQSDKVSTRRSSLDESIEWKKISEIMESFGGAICRESVFAAHYEPKVAVYLRDRRSQALMLQLNGPQAVQNRQSFGFDADKRYKQPVGTEVTDSESVVTN</sequence>
<evidence type="ECO:0000313" key="3">
    <source>
        <dbReference type="WBParaSite" id="BTMF_0000573001-mRNA-1"/>
    </source>
</evidence>
<dbReference type="Proteomes" id="UP000280834">
    <property type="component" value="Unassembled WGS sequence"/>
</dbReference>
<dbReference type="EMBL" id="UZAG01005172">
    <property type="protein sequence ID" value="VDO17552.1"/>
    <property type="molecule type" value="Genomic_DNA"/>
</dbReference>
<accession>A0A0R3QH70</accession>
<dbReference type="WBParaSite" id="BTMF_0000573001-mRNA-1">
    <property type="protein sequence ID" value="BTMF_0000573001-mRNA-1"/>
    <property type="gene ID" value="BTMF_0000573001"/>
</dbReference>